<name>A0ACB9YP32_9PEZI</name>
<organism evidence="1 2">
    <name type="scientific">Hypoxylon rubiginosum</name>
    <dbReference type="NCBI Taxonomy" id="110542"/>
    <lineage>
        <taxon>Eukaryota</taxon>
        <taxon>Fungi</taxon>
        <taxon>Dikarya</taxon>
        <taxon>Ascomycota</taxon>
        <taxon>Pezizomycotina</taxon>
        <taxon>Sordariomycetes</taxon>
        <taxon>Xylariomycetidae</taxon>
        <taxon>Xylariales</taxon>
        <taxon>Hypoxylaceae</taxon>
        <taxon>Hypoxylon</taxon>
    </lineage>
</organism>
<proteinExistence type="predicted"/>
<gene>
    <name evidence="1" type="ORF">F4820DRAFT_83716</name>
</gene>
<accession>A0ACB9YP32</accession>
<dbReference type="Proteomes" id="UP001497700">
    <property type="component" value="Unassembled WGS sequence"/>
</dbReference>
<sequence>MLEPWDEVISLQRERQLCADDVQAIQSSCVKDHGEAHSPDCWNRLVNRIRDRYLNSASKEWFSGRRPFLLELDTLFSKAHNREVDFKTIEQRILDEKKEWYRDKIKVLGLQHATKSSSEEQNLQQRLNDHTIPTDQLISELRRAFSDGAVQNEEAFNGFIERLKLASTPQARTDAYVDIFFQPGHDPSGAARSQKYIDMVRNGVPVSDVINSMIRDRHAAERDQNEKQVLHRQLEEKLEELKRAKAAHELDKSKRDKARQDKARAAAALTDGQPDLPPCSACSTIPDPQDFIICPLCQILGDYYGLQVEPAIFCSQKCEDECYEAHVDAMHECASGQGCIQLHDEDVEMDEGGNILVCCRECVETLGIPSTFCSTRCLGENFQRHRDNIHLPERKTTHHEMDDASQLEFDPEDGTRYRARKIEEHIITFEDAVKGWQRKTGATVK</sequence>
<evidence type="ECO:0000313" key="1">
    <source>
        <dbReference type="EMBL" id="KAI4860967.1"/>
    </source>
</evidence>
<dbReference type="EMBL" id="MU393566">
    <property type="protein sequence ID" value="KAI4860967.1"/>
    <property type="molecule type" value="Genomic_DNA"/>
</dbReference>
<comment type="caution">
    <text evidence="1">The sequence shown here is derived from an EMBL/GenBank/DDBJ whole genome shotgun (WGS) entry which is preliminary data.</text>
</comment>
<reference evidence="1 2" key="1">
    <citation type="journal article" date="2022" name="New Phytol.">
        <title>Ecological generalism drives hyperdiversity of secondary metabolite gene clusters in xylarialean endophytes.</title>
        <authorList>
            <person name="Franco M.E.E."/>
            <person name="Wisecaver J.H."/>
            <person name="Arnold A.E."/>
            <person name="Ju Y.M."/>
            <person name="Slot J.C."/>
            <person name="Ahrendt S."/>
            <person name="Moore L.P."/>
            <person name="Eastman K.E."/>
            <person name="Scott K."/>
            <person name="Konkel Z."/>
            <person name="Mondo S.J."/>
            <person name="Kuo A."/>
            <person name="Hayes R.D."/>
            <person name="Haridas S."/>
            <person name="Andreopoulos B."/>
            <person name="Riley R."/>
            <person name="LaButti K."/>
            <person name="Pangilinan J."/>
            <person name="Lipzen A."/>
            <person name="Amirebrahimi M."/>
            <person name="Yan J."/>
            <person name="Adam C."/>
            <person name="Keymanesh K."/>
            <person name="Ng V."/>
            <person name="Louie K."/>
            <person name="Northen T."/>
            <person name="Drula E."/>
            <person name="Henrissat B."/>
            <person name="Hsieh H.M."/>
            <person name="Youens-Clark K."/>
            <person name="Lutzoni F."/>
            <person name="Miadlikowska J."/>
            <person name="Eastwood D.C."/>
            <person name="Hamelin R.C."/>
            <person name="Grigoriev I.V."/>
            <person name="U'Ren J.M."/>
        </authorList>
    </citation>
    <scope>NUCLEOTIDE SEQUENCE [LARGE SCALE GENOMIC DNA]</scope>
    <source>
        <strain evidence="1 2">CBS 119005</strain>
    </source>
</reference>
<protein>
    <submittedName>
        <fullName evidence="1">Uncharacterized protein</fullName>
    </submittedName>
</protein>
<keyword evidence="2" id="KW-1185">Reference proteome</keyword>
<evidence type="ECO:0000313" key="2">
    <source>
        <dbReference type="Proteomes" id="UP001497700"/>
    </source>
</evidence>